<sequence length="84" mass="9888">MAMIRVREKNQITLPKDVMAFLHAKPDTYIEYFIRGNGVFMRPAQITQRRESIFRYAGVGKKRTYATAKEADAFISSQRDEWDR</sequence>
<dbReference type="InterPro" id="IPR037914">
    <property type="entry name" value="SpoVT-AbrB_sf"/>
</dbReference>
<accession>A0A1Y1QD92</accession>
<proteinExistence type="predicted"/>
<dbReference type="RefSeq" id="WP_308896710.1">
    <property type="nucleotide sequence ID" value="NZ_CP133218.1"/>
</dbReference>
<evidence type="ECO:0000313" key="4">
    <source>
        <dbReference type="Proteomes" id="UP001236657"/>
    </source>
</evidence>
<dbReference type="GO" id="GO:0003677">
    <property type="term" value="F:DNA binding"/>
    <property type="evidence" value="ECO:0007669"/>
    <property type="project" value="UniProtKB-KW"/>
</dbReference>
<dbReference type="Proteomes" id="UP001236657">
    <property type="component" value="Chromosome"/>
</dbReference>
<evidence type="ECO:0000313" key="2">
    <source>
        <dbReference type="EMBL" id="WML91785.1"/>
    </source>
</evidence>
<dbReference type="EMBL" id="MTEJ01000433">
    <property type="protein sequence ID" value="OQX03064.1"/>
    <property type="molecule type" value="Genomic_DNA"/>
</dbReference>
<dbReference type="SUPFAM" id="SSF89447">
    <property type="entry name" value="AbrB/MazE/MraZ-like"/>
    <property type="match status" value="1"/>
</dbReference>
<name>A0A1Y1QD92_9GAMM</name>
<dbReference type="STRING" id="1123401.GCA_000621325_01228"/>
<gene>
    <name evidence="1" type="ORF">BWK73_40670</name>
    <name evidence="2" type="ORF">RCF98_05465</name>
</gene>
<dbReference type="AlphaFoldDB" id="A0A1Y1QD92"/>
<evidence type="ECO:0000313" key="3">
    <source>
        <dbReference type="Proteomes" id="UP000192491"/>
    </source>
</evidence>
<dbReference type="EMBL" id="CP133218">
    <property type="protein sequence ID" value="WML91785.1"/>
    <property type="molecule type" value="Genomic_DNA"/>
</dbReference>
<keyword evidence="4" id="KW-1185">Reference proteome</keyword>
<dbReference type="Proteomes" id="UP000192491">
    <property type="component" value="Unassembled WGS sequence"/>
</dbReference>
<protein>
    <submittedName>
        <fullName evidence="2">AbrB/MazE/SpoVT family DNA-binding domain-containing protein</fullName>
    </submittedName>
</protein>
<reference evidence="1 3" key="1">
    <citation type="submission" date="2017-01" db="EMBL/GenBank/DDBJ databases">
        <title>Novel large sulfur bacteria in the metagenomes of groundwater-fed chemosynthetic microbial mats in the Lake Huron basin.</title>
        <authorList>
            <person name="Sharrar A.M."/>
            <person name="Flood B.E."/>
            <person name="Bailey J.V."/>
            <person name="Jones D.S."/>
            <person name="Biddanda B."/>
            <person name="Ruberg S.A."/>
            <person name="Marcus D.N."/>
            <person name="Dick G.J."/>
        </authorList>
    </citation>
    <scope>NUCLEOTIDE SEQUENCE [LARGE SCALE GENOMIC DNA]</scope>
    <source>
        <strain evidence="1">A8</strain>
    </source>
</reference>
<dbReference type="Gene3D" id="2.10.260.10">
    <property type="match status" value="1"/>
</dbReference>
<reference evidence="2 4" key="2">
    <citation type="submission" date="2023-08" db="EMBL/GenBank/DDBJ databases">
        <title>New molecular markers tilS and rpoB for phylogenetic and monitoring studies of the genus Thiothrix biodiversity.</title>
        <authorList>
            <person name="Ravin N.V."/>
            <person name="Smolyakov D."/>
            <person name="Markov N.D."/>
            <person name="Beletsky A.V."/>
            <person name="Mardanov A.V."/>
            <person name="Rudenko T.S."/>
            <person name="Grabovich M.Y."/>
        </authorList>
    </citation>
    <scope>NUCLEOTIDE SEQUENCE [LARGE SCALE GENOMIC DNA]</scope>
    <source>
        <strain evidence="2 4">MK1</strain>
    </source>
</reference>
<evidence type="ECO:0000313" key="1">
    <source>
        <dbReference type="EMBL" id="OQX03064.1"/>
    </source>
</evidence>
<keyword evidence="2" id="KW-0238">DNA-binding</keyword>
<organism evidence="1 3">
    <name type="scientific">Thiothrix lacustris</name>
    <dbReference type="NCBI Taxonomy" id="525917"/>
    <lineage>
        <taxon>Bacteria</taxon>
        <taxon>Pseudomonadati</taxon>
        <taxon>Pseudomonadota</taxon>
        <taxon>Gammaproteobacteria</taxon>
        <taxon>Thiotrichales</taxon>
        <taxon>Thiotrichaceae</taxon>
        <taxon>Thiothrix</taxon>
    </lineage>
</organism>